<evidence type="ECO:0000313" key="2">
    <source>
        <dbReference type="EMBL" id="CCG83654.1"/>
    </source>
</evidence>
<organism evidence="2 3">
    <name type="scientific">Taphrina deformans (strain PYCC 5710 / ATCC 11124 / CBS 356.35 / IMI 108563 / JCM 9778 / NBRC 8474)</name>
    <name type="common">Peach leaf curl fungus</name>
    <name type="synonym">Lalaria deformans</name>
    <dbReference type="NCBI Taxonomy" id="1097556"/>
    <lineage>
        <taxon>Eukaryota</taxon>
        <taxon>Fungi</taxon>
        <taxon>Dikarya</taxon>
        <taxon>Ascomycota</taxon>
        <taxon>Taphrinomycotina</taxon>
        <taxon>Taphrinomycetes</taxon>
        <taxon>Taphrinales</taxon>
        <taxon>Taphrinaceae</taxon>
        <taxon>Taphrina</taxon>
    </lineage>
</organism>
<dbReference type="Pfam" id="PF07883">
    <property type="entry name" value="Cupin_2"/>
    <property type="match status" value="1"/>
</dbReference>
<protein>
    <recommendedName>
        <fullName evidence="1">Cupin type-2 domain-containing protein</fullName>
    </recommendedName>
</protein>
<dbReference type="OrthoDB" id="3511549at2759"/>
<dbReference type="eggNOG" id="ENOG502S4NI">
    <property type="taxonomic scope" value="Eukaryota"/>
</dbReference>
<evidence type="ECO:0000259" key="1">
    <source>
        <dbReference type="Pfam" id="PF07883"/>
    </source>
</evidence>
<dbReference type="AlphaFoldDB" id="R4XCX3"/>
<dbReference type="InterPro" id="IPR013096">
    <property type="entry name" value="Cupin_2"/>
</dbReference>
<evidence type="ECO:0000313" key="3">
    <source>
        <dbReference type="Proteomes" id="UP000013776"/>
    </source>
</evidence>
<name>R4XCX3_TAPDE</name>
<proteinExistence type="predicted"/>
<keyword evidence="3" id="KW-1185">Reference proteome</keyword>
<accession>R4XCX3</accession>
<dbReference type="InterPro" id="IPR011051">
    <property type="entry name" value="RmlC_Cupin_sf"/>
</dbReference>
<dbReference type="EMBL" id="CAHR02000166">
    <property type="protein sequence ID" value="CCG83654.1"/>
    <property type="molecule type" value="Genomic_DNA"/>
</dbReference>
<dbReference type="InterPro" id="IPR014710">
    <property type="entry name" value="RmlC-like_jellyroll"/>
</dbReference>
<dbReference type="Proteomes" id="UP000013776">
    <property type="component" value="Unassembled WGS sequence"/>
</dbReference>
<gene>
    <name evidence="2" type="ORF">TAPDE_003979</name>
</gene>
<feature type="domain" description="Cupin type-2" evidence="1">
    <location>
        <begin position="46"/>
        <end position="114"/>
    </location>
</feature>
<sequence>MSDPAFASTVVVTKKQDVGKKDTGQSQGMKRMAAITGLAQGICASVMTAEPHSKSAVHTHGDQDTIVYASKGVGKISFEGGRRVVEVREGDFALIPRHCEHQEINDSDGVIEWIITRSGTDPVVENLDVWETSVKS</sequence>
<reference evidence="2 3" key="1">
    <citation type="journal article" date="2013" name="MBio">
        <title>Genome sequencing of the plant pathogen Taphrina deformans, the causal agent of peach leaf curl.</title>
        <authorList>
            <person name="Cisse O.H."/>
            <person name="Almeida J.M.G.C.F."/>
            <person name="Fonseca A."/>
            <person name="Kumar A.A."/>
            <person name="Salojaervi J."/>
            <person name="Overmyer K."/>
            <person name="Hauser P.M."/>
            <person name="Pagni M."/>
        </authorList>
    </citation>
    <scope>NUCLEOTIDE SEQUENCE [LARGE SCALE GENOMIC DNA]</scope>
    <source>
        <strain evidence="3">PYCC 5710 / ATCC 11124 / CBS 356.35 / IMI 108563 / JCM 9778 / NBRC 8474</strain>
    </source>
</reference>
<dbReference type="Gene3D" id="2.60.120.10">
    <property type="entry name" value="Jelly Rolls"/>
    <property type="match status" value="1"/>
</dbReference>
<dbReference type="SUPFAM" id="SSF51182">
    <property type="entry name" value="RmlC-like cupins"/>
    <property type="match status" value="1"/>
</dbReference>
<comment type="caution">
    <text evidence="2">The sequence shown here is derived from an EMBL/GenBank/DDBJ whole genome shotgun (WGS) entry which is preliminary data.</text>
</comment>